<organism evidence="2 3">
    <name type="scientific">Knipowitschia caucasica</name>
    <name type="common">Caucasian dwarf goby</name>
    <name type="synonym">Pomatoschistus caucasicus</name>
    <dbReference type="NCBI Taxonomy" id="637954"/>
    <lineage>
        <taxon>Eukaryota</taxon>
        <taxon>Metazoa</taxon>
        <taxon>Chordata</taxon>
        <taxon>Craniata</taxon>
        <taxon>Vertebrata</taxon>
        <taxon>Euteleostomi</taxon>
        <taxon>Actinopterygii</taxon>
        <taxon>Neopterygii</taxon>
        <taxon>Teleostei</taxon>
        <taxon>Neoteleostei</taxon>
        <taxon>Acanthomorphata</taxon>
        <taxon>Gobiaria</taxon>
        <taxon>Gobiiformes</taxon>
        <taxon>Gobioidei</taxon>
        <taxon>Gobiidae</taxon>
        <taxon>Gobiinae</taxon>
        <taxon>Knipowitschia</taxon>
    </lineage>
</organism>
<keyword evidence="3" id="KW-1185">Reference proteome</keyword>
<dbReference type="Proteomes" id="UP001497482">
    <property type="component" value="Chromosome 17"/>
</dbReference>
<gene>
    <name evidence="2" type="ORF">KC01_LOCUS16167</name>
</gene>
<dbReference type="AlphaFoldDB" id="A0AAV2K7W4"/>
<feature type="compositionally biased region" description="Polar residues" evidence="1">
    <location>
        <begin position="82"/>
        <end position="93"/>
    </location>
</feature>
<name>A0AAV2K7W4_KNICA</name>
<proteinExistence type="predicted"/>
<protein>
    <submittedName>
        <fullName evidence="2">Uncharacterized protein</fullName>
    </submittedName>
</protein>
<accession>A0AAV2K7W4</accession>
<sequence length="93" mass="9666">MAEVGIVVGRVTASWENTVLERPLYSPPTGLALSGTGEIMVLSKTASSQNRVSAGIVVIVPGHTPPLRWITGLRTRPPPPGQQSLISPPSATG</sequence>
<evidence type="ECO:0000256" key="1">
    <source>
        <dbReference type="SAM" id="MobiDB-lite"/>
    </source>
</evidence>
<feature type="region of interest" description="Disordered" evidence="1">
    <location>
        <begin position="72"/>
        <end position="93"/>
    </location>
</feature>
<dbReference type="EMBL" id="OZ035839">
    <property type="protein sequence ID" value="CAL1586022.1"/>
    <property type="molecule type" value="Genomic_DNA"/>
</dbReference>
<reference evidence="2 3" key="1">
    <citation type="submission" date="2024-04" db="EMBL/GenBank/DDBJ databases">
        <authorList>
            <person name="Waldvogel A.-M."/>
            <person name="Schoenle A."/>
        </authorList>
    </citation>
    <scope>NUCLEOTIDE SEQUENCE [LARGE SCALE GENOMIC DNA]</scope>
</reference>
<evidence type="ECO:0000313" key="2">
    <source>
        <dbReference type="EMBL" id="CAL1586022.1"/>
    </source>
</evidence>
<evidence type="ECO:0000313" key="3">
    <source>
        <dbReference type="Proteomes" id="UP001497482"/>
    </source>
</evidence>